<dbReference type="PANTHER" id="PTHR44051:SF22">
    <property type="entry name" value="DISULFIDE-BOND OXIDOREDUCTASE YGHU"/>
    <property type="match status" value="1"/>
</dbReference>
<gene>
    <name evidence="3" type="ORF">appser6_13500</name>
</gene>
<dbReference type="CDD" id="cd10292">
    <property type="entry name" value="GST_C_YghU_like"/>
    <property type="match status" value="1"/>
</dbReference>
<dbReference type="Pfam" id="PF13410">
    <property type="entry name" value="GST_C_2"/>
    <property type="match status" value="1"/>
</dbReference>
<dbReference type="InterPro" id="IPR036282">
    <property type="entry name" value="Glutathione-S-Trfase_C_sf"/>
</dbReference>
<evidence type="ECO:0000313" key="4">
    <source>
        <dbReference type="Proteomes" id="UP000005341"/>
    </source>
</evidence>
<dbReference type="SUPFAM" id="SSF52833">
    <property type="entry name" value="Thioredoxin-like"/>
    <property type="match status" value="1"/>
</dbReference>
<comment type="caution">
    <text evidence="3">The sequence shown here is derived from an EMBL/GenBank/DDBJ whole genome shotgun (WGS) entry which is preliminary data.</text>
</comment>
<feature type="domain" description="GST C-terminal" evidence="2">
    <location>
        <begin position="143"/>
        <end position="272"/>
    </location>
</feature>
<dbReference type="Gene3D" id="3.40.30.10">
    <property type="entry name" value="Glutaredoxin"/>
    <property type="match status" value="1"/>
</dbReference>
<dbReference type="SFLD" id="SFLDG00358">
    <property type="entry name" value="Main_(cytGST)"/>
    <property type="match status" value="1"/>
</dbReference>
<feature type="domain" description="GST N-terminal" evidence="1">
    <location>
        <begin position="50"/>
        <end position="140"/>
    </location>
</feature>
<dbReference type="AlphaFoldDB" id="A0A828PJ21"/>
<protein>
    <submittedName>
        <fullName evidence="3">Uncharacterized GST-like protein yghU</fullName>
    </submittedName>
</protein>
<dbReference type="SUPFAM" id="SSF47616">
    <property type="entry name" value="GST C-terminal domain-like"/>
    <property type="match status" value="1"/>
</dbReference>
<organism evidence="3 4">
    <name type="scientific">Actinobacillus pleuropneumoniae serovar 6 str. Femo</name>
    <dbReference type="NCBI Taxonomy" id="754256"/>
    <lineage>
        <taxon>Bacteria</taxon>
        <taxon>Pseudomonadati</taxon>
        <taxon>Pseudomonadota</taxon>
        <taxon>Gammaproteobacteria</taxon>
        <taxon>Pasteurellales</taxon>
        <taxon>Pasteurellaceae</taxon>
        <taxon>Actinobacillus</taxon>
    </lineage>
</organism>
<evidence type="ECO:0000313" key="3">
    <source>
        <dbReference type="EMBL" id="EFM91651.1"/>
    </source>
</evidence>
<dbReference type="Gene3D" id="1.20.1050.10">
    <property type="match status" value="1"/>
</dbReference>
<dbReference type="SFLD" id="SFLDG01151">
    <property type="entry name" value="Main.2:_Nu-like"/>
    <property type="match status" value="1"/>
</dbReference>
<dbReference type="SFLD" id="SFLDS00019">
    <property type="entry name" value="Glutathione_Transferase_(cytos"/>
    <property type="match status" value="1"/>
</dbReference>
<dbReference type="Pfam" id="PF02798">
    <property type="entry name" value="GST_N"/>
    <property type="match status" value="1"/>
</dbReference>
<dbReference type="NCBIfam" id="NF008731">
    <property type="entry name" value="PRK11752.1"/>
    <property type="match status" value="1"/>
</dbReference>
<dbReference type="InterPro" id="IPR004045">
    <property type="entry name" value="Glutathione_S-Trfase_N"/>
</dbReference>
<dbReference type="InterPro" id="IPR040079">
    <property type="entry name" value="Glutathione_S-Trfase"/>
</dbReference>
<accession>A0A828PJ21</accession>
<sequence>MQIQWRKAMTTEYQPPKVWQWEAPNGGQFANINRPTSGALFEQHLPKGEHDLQLYSLGTPNGVKVTVMLEELLELGIEKAAYDLFLIDIRQGDQFGSDFVAINPNSKIPALLDYSREKPQPVFESGAILLYLAEKFNAFLPSDFSERTECLSWLFWQMASAPYVGGGFGHFYKYAPTKQEYPINRFTLETKRQLDLLNKQLADKTYICGEHYSIADIAIWGWYGQIVLNRVYDAAEFLAVHEYPHLMRWAEQIANRPAVIRALAKEYRPIKS</sequence>
<evidence type="ECO:0000259" key="1">
    <source>
        <dbReference type="PROSITE" id="PS50404"/>
    </source>
</evidence>
<name>A0A828PJ21_ACTPL</name>
<dbReference type="PANTHER" id="PTHR44051">
    <property type="entry name" value="GLUTATHIONE S-TRANSFERASE-RELATED"/>
    <property type="match status" value="1"/>
</dbReference>
<dbReference type="InterPro" id="IPR010987">
    <property type="entry name" value="Glutathione-S-Trfase_C-like"/>
</dbReference>
<reference evidence="3 4" key="1">
    <citation type="journal article" date="2010" name="J. Bacteriol.">
        <title>Comparative genomic characterization of Actinobacillus pleuropneumoniae.</title>
        <authorList>
            <person name="Xu Z."/>
            <person name="Chen X."/>
            <person name="Li L."/>
            <person name="Li T."/>
            <person name="Wang S."/>
            <person name="Chen H."/>
            <person name="Zhou R."/>
        </authorList>
    </citation>
    <scope>NUCLEOTIDE SEQUENCE [LARGE SCALE GENOMIC DNA]</scope>
    <source>
        <strain evidence="3 4">Femo</strain>
    </source>
</reference>
<dbReference type="EMBL" id="ADOG01000019">
    <property type="protein sequence ID" value="EFM91651.1"/>
    <property type="molecule type" value="Genomic_DNA"/>
</dbReference>
<dbReference type="CDD" id="cd03048">
    <property type="entry name" value="GST_N_Ure2p_like"/>
    <property type="match status" value="1"/>
</dbReference>
<dbReference type="PROSITE" id="PS50404">
    <property type="entry name" value="GST_NTER"/>
    <property type="match status" value="1"/>
</dbReference>
<dbReference type="PROSITE" id="PS50405">
    <property type="entry name" value="GST_CTER"/>
    <property type="match status" value="1"/>
</dbReference>
<dbReference type="InterPro" id="IPR036249">
    <property type="entry name" value="Thioredoxin-like_sf"/>
</dbReference>
<proteinExistence type="predicted"/>
<evidence type="ECO:0000259" key="2">
    <source>
        <dbReference type="PROSITE" id="PS50405"/>
    </source>
</evidence>
<dbReference type="Proteomes" id="UP000005341">
    <property type="component" value="Unassembled WGS sequence"/>
</dbReference>